<comment type="caution">
    <text evidence="2">The sequence shown here is derived from an EMBL/GenBank/DDBJ whole genome shotgun (WGS) entry which is preliminary data.</text>
</comment>
<feature type="region of interest" description="Disordered" evidence="1">
    <location>
        <begin position="160"/>
        <end position="210"/>
    </location>
</feature>
<evidence type="ECO:0000313" key="2">
    <source>
        <dbReference type="EMBL" id="KAF4509965.1"/>
    </source>
</evidence>
<dbReference type="EMBL" id="JAAVMX010000003">
    <property type="protein sequence ID" value="KAF4509965.1"/>
    <property type="molecule type" value="Genomic_DNA"/>
</dbReference>
<evidence type="ECO:0008006" key="4">
    <source>
        <dbReference type="Google" id="ProtNLM"/>
    </source>
</evidence>
<evidence type="ECO:0000313" key="3">
    <source>
        <dbReference type="Proteomes" id="UP000557566"/>
    </source>
</evidence>
<protein>
    <recommendedName>
        <fullName evidence="4">HTH CENPB-type domain-containing protein</fullName>
    </recommendedName>
</protein>
<proteinExistence type="predicted"/>
<feature type="compositionally biased region" description="Basic and acidic residues" evidence="1">
    <location>
        <begin position="172"/>
        <end position="188"/>
    </location>
</feature>
<accession>A0A8H4PT08</accession>
<name>A0A8H4PT08_9HYPO</name>
<feature type="compositionally biased region" description="Acidic residues" evidence="1">
    <location>
        <begin position="189"/>
        <end position="200"/>
    </location>
</feature>
<organism evidence="2 3">
    <name type="scientific">Ophiocordyceps sinensis</name>
    <dbReference type="NCBI Taxonomy" id="72228"/>
    <lineage>
        <taxon>Eukaryota</taxon>
        <taxon>Fungi</taxon>
        <taxon>Dikarya</taxon>
        <taxon>Ascomycota</taxon>
        <taxon>Pezizomycotina</taxon>
        <taxon>Sordariomycetes</taxon>
        <taxon>Hypocreomycetidae</taxon>
        <taxon>Hypocreales</taxon>
        <taxon>Ophiocordycipitaceae</taxon>
        <taxon>Ophiocordyceps</taxon>
    </lineage>
</organism>
<dbReference type="OrthoDB" id="4733042at2759"/>
<dbReference type="Proteomes" id="UP000557566">
    <property type="component" value="Unassembled WGS sequence"/>
</dbReference>
<evidence type="ECO:0000256" key="1">
    <source>
        <dbReference type="SAM" id="MobiDB-lite"/>
    </source>
</evidence>
<sequence>MFDQIAVLRAVRLVMESRDALAQGRRRTTRGTEPTTVSVRQAAAICGVSKSTVQNGIQRHLVAPRPVGRPKLLRPEEDDAIVAFVIWLQRNGFPASKRQVEMAAHTLLKRRNPDAKPPTRHWYSRWVRDHPEVRAPAAPTPRIPGSTSIEAILKEYRAAQRLKSGQEDNSEEDKLGHEDIGEDVRIEAEPGEDVEAEPGEDAGFATRTTS</sequence>
<keyword evidence="3" id="KW-1185">Reference proteome</keyword>
<dbReference type="AlphaFoldDB" id="A0A8H4PT08"/>
<reference evidence="2 3" key="1">
    <citation type="journal article" date="2020" name="Genome Biol. Evol.">
        <title>A new high-quality draft genome assembly of the Chinese cordyceps Ophiocordyceps sinensis.</title>
        <authorList>
            <person name="Shu R."/>
            <person name="Zhang J."/>
            <person name="Meng Q."/>
            <person name="Zhang H."/>
            <person name="Zhou G."/>
            <person name="Li M."/>
            <person name="Wu P."/>
            <person name="Zhao Y."/>
            <person name="Chen C."/>
            <person name="Qin Q."/>
        </authorList>
    </citation>
    <scope>NUCLEOTIDE SEQUENCE [LARGE SCALE GENOMIC DNA]</scope>
    <source>
        <strain evidence="2 3">IOZ07</strain>
    </source>
</reference>
<gene>
    <name evidence="2" type="ORF">G6O67_001897</name>
</gene>